<dbReference type="InterPro" id="IPR029063">
    <property type="entry name" value="SAM-dependent_MTases_sf"/>
</dbReference>
<keyword evidence="1 6" id="KW-0489">Methyltransferase</keyword>
<evidence type="ECO:0000256" key="2">
    <source>
        <dbReference type="ARBA" id="ARBA00022679"/>
    </source>
</evidence>
<keyword evidence="2" id="KW-0808">Transferase</keyword>
<dbReference type="SUPFAM" id="SSF53335">
    <property type="entry name" value="S-adenosyl-L-methionine-dependent methyltransferases"/>
    <property type="match status" value="1"/>
</dbReference>
<organism evidence="6 7">
    <name type="scientific">Ligilactobacillus pabuli</name>
    <dbReference type="NCBI Taxonomy" id="2886039"/>
    <lineage>
        <taxon>Bacteria</taxon>
        <taxon>Bacillati</taxon>
        <taxon>Bacillota</taxon>
        <taxon>Bacilli</taxon>
        <taxon>Lactobacillales</taxon>
        <taxon>Lactobacillaceae</taxon>
        <taxon>Ligilactobacillus</taxon>
    </lineage>
</organism>
<evidence type="ECO:0000313" key="6">
    <source>
        <dbReference type="EMBL" id="GKS80720.1"/>
    </source>
</evidence>
<name>A0ABQ5JFC4_9LACO</name>
<evidence type="ECO:0000313" key="7">
    <source>
        <dbReference type="Proteomes" id="UP001055149"/>
    </source>
</evidence>
<evidence type="ECO:0000256" key="1">
    <source>
        <dbReference type="ARBA" id="ARBA00022603"/>
    </source>
</evidence>
<keyword evidence="7" id="KW-1185">Reference proteome</keyword>
<protein>
    <recommendedName>
        <fullName evidence="4">Methyltransferase</fullName>
        <ecNumber evidence="4">2.1.1.-</ecNumber>
    </recommendedName>
</protein>
<gene>
    <name evidence="6" type="ORF">LPAF129_04050</name>
</gene>
<accession>A0ABQ5JFC4</accession>
<dbReference type="RefSeq" id="WP_244054498.1">
    <property type="nucleotide sequence ID" value="NZ_BQXH01000003.1"/>
</dbReference>
<dbReference type="Gene3D" id="3.40.50.150">
    <property type="entry name" value="Vaccinia Virus protein VP39"/>
    <property type="match status" value="1"/>
</dbReference>
<dbReference type="GO" id="GO:0008168">
    <property type="term" value="F:methyltransferase activity"/>
    <property type="evidence" value="ECO:0007669"/>
    <property type="project" value="UniProtKB-KW"/>
</dbReference>
<dbReference type="GO" id="GO:0032259">
    <property type="term" value="P:methylation"/>
    <property type="evidence" value="ECO:0007669"/>
    <property type="project" value="UniProtKB-KW"/>
</dbReference>
<evidence type="ECO:0000256" key="4">
    <source>
        <dbReference type="RuleBase" id="RU362026"/>
    </source>
</evidence>
<dbReference type="Pfam" id="PF01555">
    <property type="entry name" value="N6_N4_Mtase"/>
    <property type="match status" value="1"/>
</dbReference>
<keyword evidence="3" id="KW-0680">Restriction system</keyword>
<dbReference type="InterPro" id="IPR002941">
    <property type="entry name" value="DNA_methylase_N4/N6"/>
</dbReference>
<proteinExistence type="inferred from homology"/>
<reference evidence="6" key="1">
    <citation type="journal article" date="2022" name="Int. J. Syst. Evol. Microbiol.">
        <title>A novel species of lactic acid bacteria, Ligilactobacillus pabuli sp. nov., isolated from alfalfa silage.</title>
        <authorList>
            <person name="Tohno M."/>
            <person name="Tanizawa Y."/>
            <person name="Sawada H."/>
            <person name="Sakamoto M."/>
            <person name="Ohkuma M."/>
            <person name="Kobayashi H."/>
        </authorList>
    </citation>
    <scope>NUCLEOTIDE SEQUENCE</scope>
    <source>
        <strain evidence="6">AF129</strain>
    </source>
</reference>
<dbReference type="Proteomes" id="UP001055149">
    <property type="component" value="Unassembled WGS sequence"/>
</dbReference>
<comment type="caution">
    <text evidence="6">The sequence shown here is derived from an EMBL/GenBank/DDBJ whole genome shotgun (WGS) entry which is preliminary data.</text>
</comment>
<comment type="similarity">
    <text evidence="4">Belongs to the N(4)/N(6)-methyltransferase family.</text>
</comment>
<sequence length="290" mass="33824">MHNRITVTENIYRQPLLVVFFIAVRKDDNMIDLKQGDCLELMKEIPDKSVDMVLCDLPYGTTKCRWDNVLPFDKLWEQYHRIIKDKGAIVLFATEPFTSTMICSNIKEFREKITWIKHRASNWANAKRRHLKYTEDIIIFGSGQPTYNRQMEPRKSRRVAEAQKNNWTMTNNNTSQVSFSPKQTKNVSSLNWDKDYKNPMDYIKCPSVVNNSHEKVNHPTQKPVKLLTNLIKTYTHEGELVLDNTMGSGSTGVACVNTKRDFIGMELDEEYFHIAEKRIQEAQSEIRLDV</sequence>
<dbReference type="InterPro" id="IPR001091">
    <property type="entry name" value="RM_Methyltransferase"/>
</dbReference>
<dbReference type="PRINTS" id="PR00508">
    <property type="entry name" value="S21N4MTFRASE"/>
</dbReference>
<evidence type="ECO:0000256" key="3">
    <source>
        <dbReference type="ARBA" id="ARBA00022747"/>
    </source>
</evidence>
<dbReference type="EC" id="2.1.1.-" evidence="4"/>
<feature type="domain" description="DNA methylase N-4/N-6" evidence="5">
    <location>
        <begin position="50"/>
        <end position="277"/>
    </location>
</feature>
<dbReference type="EMBL" id="BQXH01000003">
    <property type="protein sequence ID" value="GKS80720.1"/>
    <property type="molecule type" value="Genomic_DNA"/>
</dbReference>
<evidence type="ECO:0000259" key="5">
    <source>
        <dbReference type="Pfam" id="PF01555"/>
    </source>
</evidence>